<proteinExistence type="predicted"/>
<accession>A0A382L4B0</accession>
<organism evidence="1">
    <name type="scientific">marine metagenome</name>
    <dbReference type="NCBI Taxonomy" id="408172"/>
    <lineage>
        <taxon>unclassified sequences</taxon>
        <taxon>metagenomes</taxon>
        <taxon>ecological metagenomes</taxon>
    </lineage>
</organism>
<protein>
    <submittedName>
        <fullName evidence="1">Uncharacterized protein</fullName>
    </submittedName>
</protein>
<sequence length="99" mass="11413">MHKSLWLLFLFNYSLAAAELQEETEVKFAIFSSSWGENTDDGLRVVAHNQTQEHIRLDTILFLKQETAESEQVIVDLDLEVPSQAYAEIELPYIDLLRS</sequence>
<dbReference type="AlphaFoldDB" id="A0A382L4B0"/>
<reference evidence="1" key="1">
    <citation type="submission" date="2018-05" db="EMBL/GenBank/DDBJ databases">
        <authorList>
            <person name="Lanie J.A."/>
            <person name="Ng W.-L."/>
            <person name="Kazmierczak K.M."/>
            <person name="Andrzejewski T.M."/>
            <person name="Davidsen T.M."/>
            <person name="Wayne K.J."/>
            <person name="Tettelin H."/>
            <person name="Glass J.I."/>
            <person name="Rusch D."/>
            <person name="Podicherti R."/>
            <person name="Tsui H.-C.T."/>
            <person name="Winkler M.E."/>
        </authorList>
    </citation>
    <scope>NUCLEOTIDE SEQUENCE</scope>
</reference>
<name>A0A382L4B0_9ZZZZ</name>
<gene>
    <name evidence="1" type="ORF">METZ01_LOCUS284618</name>
</gene>
<dbReference type="EMBL" id="UINC01084789">
    <property type="protein sequence ID" value="SVC31764.1"/>
    <property type="molecule type" value="Genomic_DNA"/>
</dbReference>
<feature type="non-terminal residue" evidence="1">
    <location>
        <position position="99"/>
    </location>
</feature>
<evidence type="ECO:0000313" key="1">
    <source>
        <dbReference type="EMBL" id="SVC31764.1"/>
    </source>
</evidence>
<feature type="non-terminal residue" evidence="1">
    <location>
        <position position="1"/>
    </location>
</feature>